<evidence type="ECO:0000313" key="1">
    <source>
        <dbReference type="EMBL" id="KAK0450517.1"/>
    </source>
</evidence>
<dbReference type="GeneID" id="85364432"/>
<protein>
    <recommendedName>
        <fullName evidence="3">F-box domain-containing protein</fullName>
    </recommendedName>
</protein>
<keyword evidence="2" id="KW-1185">Reference proteome</keyword>
<comment type="caution">
    <text evidence="1">The sequence shown here is derived from an EMBL/GenBank/DDBJ whole genome shotgun (WGS) entry which is preliminary data.</text>
</comment>
<accession>A0AA39JX33</accession>
<dbReference type="RefSeq" id="XP_060327388.1">
    <property type="nucleotide sequence ID" value="XM_060480884.1"/>
</dbReference>
<dbReference type="Proteomes" id="UP001175211">
    <property type="component" value="Unassembled WGS sequence"/>
</dbReference>
<organism evidence="1 2">
    <name type="scientific">Armillaria tabescens</name>
    <name type="common">Ringless honey mushroom</name>
    <name type="synonym">Agaricus tabescens</name>
    <dbReference type="NCBI Taxonomy" id="1929756"/>
    <lineage>
        <taxon>Eukaryota</taxon>
        <taxon>Fungi</taxon>
        <taxon>Dikarya</taxon>
        <taxon>Basidiomycota</taxon>
        <taxon>Agaricomycotina</taxon>
        <taxon>Agaricomycetes</taxon>
        <taxon>Agaricomycetidae</taxon>
        <taxon>Agaricales</taxon>
        <taxon>Marasmiineae</taxon>
        <taxon>Physalacriaceae</taxon>
        <taxon>Desarmillaria</taxon>
    </lineage>
</organism>
<dbReference type="EMBL" id="JAUEPS010000035">
    <property type="protein sequence ID" value="KAK0450517.1"/>
    <property type="molecule type" value="Genomic_DNA"/>
</dbReference>
<gene>
    <name evidence="1" type="ORF">EV420DRAFT_1766608</name>
</gene>
<name>A0AA39JX33_ARMTA</name>
<proteinExistence type="predicted"/>
<dbReference type="AlphaFoldDB" id="A0AA39JX33"/>
<evidence type="ECO:0000313" key="2">
    <source>
        <dbReference type="Proteomes" id="UP001175211"/>
    </source>
</evidence>
<reference evidence="1" key="1">
    <citation type="submission" date="2023-06" db="EMBL/GenBank/DDBJ databases">
        <authorList>
            <consortium name="Lawrence Berkeley National Laboratory"/>
            <person name="Ahrendt S."/>
            <person name="Sahu N."/>
            <person name="Indic B."/>
            <person name="Wong-Bajracharya J."/>
            <person name="Merenyi Z."/>
            <person name="Ke H.-M."/>
            <person name="Monk M."/>
            <person name="Kocsube S."/>
            <person name="Drula E."/>
            <person name="Lipzen A."/>
            <person name="Balint B."/>
            <person name="Henrissat B."/>
            <person name="Andreopoulos B."/>
            <person name="Martin F.M."/>
            <person name="Harder C.B."/>
            <person name="Rigling D."/>
            <person name="Ford K.L."/>
            <person name="Foster G.D."/>
            <person name="Pangilinan J."/>
            <person name="Papanicolaou A."/>
            <person name="Barry K."/>
            <person name="LaButti K."/>
            <person name="Viragh M."/>
            <person name="Koriabine M."/>
            <person name="Yan M."/>
            <person name="Riley R."/>
            <person name="Champramary S."/>
            <person name="Plett K.L."/>
            <person name="Tsai I.J."/>
            <person name="Slot J."/>
            <person name="Sipos G."/>
            <person name="Plett J."/>
            <person name="Nagy L.G."/>
            <person name="Grigoriev I.V."/>
        </authorList>
    </citation>
    <scope>NUCLEOTIDE SEQUENCE</scope>
    <source>
        <strain evidence="1">CCBAS 213</strain>
    </source>
</reference>
<evidence type="ECO:0008006" key="3">
    <source>
        <dbReference type="Google" id="ProtNLM"/>
    </source>
</evidence>
<sequence length="512" mass="58344">MSSQNLCPQCGYNSQKCLIKFHPVKLAGSRMSELLKSNCPPLDTERLQLEEFIGENRGFVASLQERVSQARAVLDELLEEERRVKDMIESCKTFIQPIRRIPEGVIHEIFSKFCDTKREGKDSLDKKFAPLVLSQVCRDWRNVAVSTSRLRSFITLDFDWYRDELACQYLLQTYLLRSGKHDITLSIHSNSDISRSHLISVLLLCAPRWTNLSLSIPYDSLHAFSAARGSVNRLNRLSIEFVGNVPGLSVRLAMSVFNTFEYAPLLRSFSLKGVLRGVEQMNLPWSQLTEYSGNDWTSGYIDILKRAQDMESASLQCHDDSEFEGMFPSLSHRRLRVLHVHEEEENLDIEDILSEGGIVHFLLHVEFPALESLKMTYVHPYNVQVPKSLLGSTARGLKSLSIDSPIILSSRAQADLLNLLRTTVSLSSFSMTWWSIHANPQGDGLFLWLNRNINPDVVPRLASLAVRFINREPYLSSSFVDMVQSRRYAAFVGTFFHNTGRDERGWALEGYV</sequence>